<accession>A0AAD7CSB3</accession>
<dbReference type="Proteomes" id="UP001221757">
    <property type="component" value="Unassembled WGS sequence"/>
</dbReference>
<dbReference type="EMBL" id="JARKIE010000290">
    <property type="protein sequence ID" value="KAJ7657475.1"/>
    <property type="molecule type" value="Genomic_DNA"/>
</dbReference>
<organism evidence="1 2">
    <name type="scientific">Mycena rosella</name>
    <name type="common">Pink bonnet</name>
    <name type="synonym">Agaricus rosellus</name>
    <dbReference type="NCBI Taxonomy" id="1033263"/>
    <lineage>
        <taxon>Eukaryota</taxon>
        <taxon>Fungi</taxon>
        <taxon>Dikarya</taxon>
        <taxon>Basidiomycota</taxon>
        <taxon>Agaricomycotina</taxon>
        <taxon>Agaricomycetes</taxon>
        <taxon>Agaricomycetidae</taxon>
        <taxon>Agaricales</taxon>
        <taxon>Marasmiineae</taxon>
        <taxon>Mycenaceae</taxon>
        <taxon>Mycena</taxon>
    </lineage>
</organism>
<proteinExistence type="predicted"/>
<dbReference type="AlphaFoldDB" id="A0AAD7CSB3"/>
<sequence>MPLSSVFSSSRMVVVGRVAGWERTECERGDDHAHAPVLLVTLPLPFLPLHASKHSPQPQRDRHLFRGHFPPGASVSIFAALGATPHPTASLSVPTPTPIPPANAANEANSHRLLKLNLGTLHAAHFRTLARTGAGVGDMFAWVAHCLLASHLAAEEEMAYEEDPRVSLVWAG</sequence>
<reference evidence="1" key="1">
    <citation type="submission" date="2023-03" db="EMBL/GenBank/DDBJ databases">
        <title>Massive genome expansion in bonnet fungi (Mycena s.s.) driven by repeated elements and novel gene families across ecological guilds.</title>
        <authorList>
            <consortium name="Lawrence Berkeley National Laboratory"/>
            <person name="Harder C.B."/>
            <person name="Miyauchi S."/>
            <person name="Viragh M."/>
            <person name="Kuo A."/>
            <person name="Thoen E."/>
            <person name="Andreopoulos B."/>
            <person name="Lu D."/>
            <person name="Skrede I."/>
            <person name="Drula E."/>
            <person name="Henrissat B."/>
            <person name="Morin E."/>
            <person name="Kohler A."/>
            <person name="Barry K."/>
            <person name="LaButti K."/>
            <person name="Morin E."/>
            <person name="Salamov A."/>
            <person name="Lipzen A."/>
            <person name="Mereny Z."/>
            <person name="Hegedus B."/>
            <person name="Baldrian P."/>
            <person name="Stursova M."/>
            <person name="Weitz H."/>
            <person name="Taylor A."/>
            <person name="Grigoriev I.V."/>
            <person name="Nagy L.G."/>
            <person name="Martin F."/>
            <person name="Kauserud H."/>
        </authorList>
    </citation>
    <scope>NUCLEOTIDE SEQUENCE</scope>
    <source>
        <strain evidence="1">CBHHK067</strain>
    </source>
</reference>
<evidence type="ECO:0000313" key="1">
    <source>
        <dbReference type="EMBL" id="KAJ7657475.1"/>
    </source>
</evidence>
<evidence type="ECO:0000313" key="2">
    <source>
        <dbReference type="Proteomes" id="UP001221757"/>
    </source>
</evidence>
<name>A0AAD7CSB3_MYCRO</name>
<protein>
    <submittedName>
        <fullName evidence="1">Uncharacterized protein</fullName>
    </submittedName>
</protein>
<gene>
    <name evidence="1" type="ORF">B0H17DRAFT_1145911</name>
</gene>
<comment type="caution">
    <text evidence="1">The sequence shown here is derived from an EMBL/GenBank/DDBJ whole genome shotgun (WGS) entry which is preliminary data.</text>
</comment>
<keyword evidence="2" id="KW-1185">Reference proteome</keyword>